<reference evidence="1" key="1">
    <citation type="submission" date="2022-07" db="EMBL/GenBank/DDBJ databases">
        <title>Phylogenomic reconstructions and comparative analyses of Kickxellomycotina fungi.</title>
        <authorList>
            <person name="Reynolds N.K."/>
            <person name="Stajich J.E."/>
            <person name="Barry K."/>
            <person name="Grigoriev I.V."/>
            <person name="Crous P."/>
            <person name="Smith M.E."/>
        </authorList>
    </citation>
    <scope>NUCLEOTIDE SEQUENCE</scope>
    <source>
        <strain evidence="1">NRRL 5244</strain>
    </source>
</reference>
<proteinExistence type="predicted"/>
<evidence type="ECO:0000313" key="1">
    <source>
        <dbReference type="EMBL" id="KAJ1935912.1"/>
    </source>
</evidence>
<dbReference type="EMBL" id="JANBPW010004071">
    <property type="protein sequence ID" value="KAJ1935912.1"/>
    <property type="molecule type" value="Genomic_DNA"/>
</dbReference>
<evidence type="ECO:0000313" key="2">
    <source>
        <dbReference type="Proteomes" id="UP001150603"/>
    </source>
</evidence>
<accession>A0ACC1J3G2</accession>
<comment type="caution">
    <text evidence="1">The sequence shown here is derived from an EMBL/GenBank/DDBJ whole genome shotgun (WGS) entry which is preliminary data.</text>
</comment>
<keyword evidence="2" id="KW-1185">Reference proteome</keyword>
<name>A0ACC1J3G2_9FUNG</name>
<sequence length="380" mass="41338">MVGTYMWKYTSTRFKATGSHERRHMRYFWILPYAKTLYWGKEPMSTSMTLSRSARVSGSRSVYMRDIRIVPDQHDSGSHDEPQYCIIVTTNHREVKIKATSQADHDMWYMAMAYLQNRRIITSTTYPSNTFVNDLSEYPSDTSAHSMATSMGSGTALPLHQRLLNRAESRGILSRNQARHTMAAPAPVAGGSRSAPRPHSEMPPSHPGTTPGQQGATMFSQGSYASQFSNQESMASSNISGGHPRQGHGSPSTSLQSTPKALRPVSVVAPTSGSGNEGKRISIGLFRRDGTGSGLLRNGSQQSDGSYVSIGGGSPSALRPADSRSMQQPQSIAAAISTTTLHHRENSSSSASRTVRKMFSGSILRVLRSREHEDSGNGPV</sequence>
<protein>
    <submittedName>
        <fullName evidence="1">Uncharacterized protein</fullName>
    </submittedName>
</protein>
<dbReference type="Proteomes" id="UP001150603">
    <property type="component" value="Unassembled WGS sequence"/>
</dbReference>
<organism evidence="1 2">
    <name type="scientific">Linderina macrospora</name>
    <dbReference type="NCBI Taxonomy" id="4868"/>
    <lineage>
        <taxon>Eukaryota</taxon>
        <taxon>Fungi</taxon>
        <taxon>Fungi incertae sedis</taxon>
        <taxon>Zoopagomycota</taxon>
        <taxon>Kickxellomycotina</taxon>
        <taxon>Kickxellomycetes</taxon>
        <taxon>Kickxellales</taxon>
        <taxon>Kickxellaceae</taxon>
        <taxon>Linderina</taxon>
    </lineage>
</organism>
<gene>
    <name evidence="1" type="ORF">FBU59_005230</name>
</gene>